<evidence type="ECO:0000313" key="6">
    <source>
        <dbReference type="Proteomes" id="UP000176614"/>
    </source>
</evidence>
<dbReference type="Proteomes" id="UP000176614">
    <property type="component" value="Unassembled WGS sequence"/>
</dbReference>
<comment type="caution">
    <text evidence="5">The sequence shown here is derived from an EMBL/GenBank/DDBJ whole genome shotgun (WGS) entry which is preliminary data.</text>
</comment>
<evidence type="ECO:0000256" key="2">
    <source>
        <dbReference type="ARBA" id="ARBA00022676"/>
    </source>
</evidence>
<evidence type="ECO:0000259" key="4">
    <source>
        <dbReference type="Pfam" id="PF00535"/>
    </source>
</evidence>
<dbReference type="EMBL" id="MEVT01000012">
    <property type="protein sequence ID" value="OGC62837.1"/>
    <property type="molecule type" value="Genomic_DNA"/>
</dbReference>
<reference evidence="5 6" key="1">
    <citation type="journal article" date="2016" name="Nat. Commun.">
        <title>Thousands of microbial genomes shed light on interconnected biogeochemical processes in an aquifer system.</title>
        <authorList>
            <person name="Anantharaman K."/>
            <person name="Brown C.T."/>
            <person name="Hug L.A."/>
            <person name="Sharon I."/>
            <person name="Castelle C.J."/>
            <person name="Probst A.J."/>
            <person name="Thomas B.C."/>
            <person name="Singh A."/>
            <person name="Wilkins M.J."/>
            <person name="Karaoz U."/>
            <person name="Brodie E.L."/>
            <person name="Williams K.H."/>
            <person name="Hubbard S.S."/>
            <person name="Banfield J.F."/>
        </authorList>
    </citation>
    <scope>NUCLEOTIDE SEQUENCE [LARGE SCALE GENOMIC DNA]</scope>
</reference>
<dbReference type="SUPFAM" id="SSF53448">
    <property type="entry name" value="Nucleotide-diphospho-sugar transferases"/>
    <property type="match status" value="1"/>
</dbReference>
<name>A0A1F4W070_UNCKA</name>
<dbReference type="CDD" id="cd04186">
    <property type="entry name" value="GT_2_like_c"/>
    <property type="match status" value="1"/>
</dbReference>
<sequence>MRSSVIIVTYNGKNYVDACVNSVLSANSTDLEVIVVDNGSDDGTVDFLKDKYKQIKVVALDKNYGPAYARNKGVEVSEGRYLGFLDNDTLVDPNWENEAAKALDSDPNTGIVQCKLILSKERNKLDYVGEYIGQNGFLVQRVKAGELDNGEFNESVPILAAKSAGMFIRKETFEKIEGFDKDYFIYVEETDLGWRSWLAGFKAVYIPASVVFHEFGTSTVILGKSKNNYNAKFHGTKNYILTLIKNLEGGSLARILPIHLFLWLGLAWYSLLRGDYKPFLWIHQAIFWNITNLESTLIKRKRIQGIRTVSDHDLFRIVMRKKELSYFLAKVLKVHKVGNAEGFVKTK</sequence>
<proteinExistence type="inferred from homology"/>
<dbReference type="GO" id="GO:0016757">
    <property type="term" value="F:glycosyltransferase activity"/>
    <property type="evidence" value="ECO:0007669"/>
    <property type="project" value="UniProtKB-KW"/>
</dbReference>
<dbReference type="PANTHER" id="PTHR43179">
    <property type="entry name" value="RHAMNOSYLTRANSFERASE WBBL"/>
    <property type="match status" value="1"/>
</dbReference>
<dbReference type="Gene3D" id="3.90.550.10">
    <property type="entry name" value="Spore Coat Polysaccharide Biosynthesis Protein SpsA, Chain A"/>
    <property type="match status" value="1"/>
</dbReference>
<protein>
    <recommendedName>
        <fullName evidence="4">Glycosyltransferase 2-like domain-containing protein</fullName>
    </recommendedName>
</protein>
<gene>
    <name evidence="5" type="ORF">A2264_04180</name>
</gene>
<evidence type="ECO:0000256" key="3">
    <source>
        <dbReference type="ARBA" id="ARBA00022679"/>
    </source>
</evidence>
<evidence type="ECO:0000256" key="1">
    <source>
        <dbReference type="ARBA" id="ARBA00006739"/>
    </source>
</evidence>
<feature type="domain" description="Glycosyltransferase 2-like" evidence="4">
    <location>
        <begin position="4"/>
        <end position="121"/>
    </location>
</feature>
<dbReference type="InterPro" id="IPR001173">
    <property type="entry name" value="Glyco_trans_2-like"/>
</dbReference>
<keyword evidence="3" id="KW-0808">Transferase</keyword>
<dbReference type="PANTHER" id="PTHR43179:SF12">
    <property type="entry name" value="GALACTOFURANOSYLTRANSFERASE GLFT2"/>
    <property type="match status" value="1"/>
</dbReference>
<dbReference type="InterPro" id="IPR029044">
    <property type="entry name" value="Nucleotide-diphossugar_trans"/>
</dbReference>
<keyword evidence="2" id="KW-0328">Glycosyltransferase</keyword>
<accession>A0A1F4W070</accession>
<evidence type="ECO:0000313" key="5">
    <source>
        <dbReference type="EMBL" id="OGC62837.1"/>
    </source>
</evidence>
<comment type="similarity">
    <text evidence="1">Belongs to the glycosyltransferase 2 family.</text>
</comment>
<dbReference type="Pfam" id="PF00535">
    <property type="entry name" value="Glycos_transf_2"/>
    <property type="match status" value="1"/>
</dbReference>
<organism evidence="5 6">
    <name type="scientific">candidate division WWE3 bacterium RIFOXYA2_FULL_46_9</name>
    <dbReference type="NCBI Taxonomy" id="1802636"/>
    <lineage>
        <taxon>Bacteria</taxon>
        <taxon>Katanobacteria</taxon>
    </lineage>
</organism>
<dbReference type="AlphaFoldDB" id="A0A1F4W070"/>